<evidence type="ECO:0000256" key="4">
    <source>
        <dbReference type="ARBA" id="ARBA00023136"/>
    </source>
</evidence>
<dbReference type="OMA" id="DAKDNCM"/>
<dbReference type="InterPro" id="IPR051856">
    <property type="entry name" value="CSR-E3_Ligase_Protein"/>
</dbReference>
<dbReference type="InterPro" id="IPR058842">
    <property type="entry name" value="DCST1_C"/>
</dbReference>
<dbReference type="EMBL" id="KK852727">
    <property type="protein sequence ID" value="KDR17607.1"/>
    <property type="molecule type" value="Genomic_DNA"/>
</dbReference>
<dbReference type="InterPro" id="IPR012858">
    <property type="entry name" value="DC_STAMP-like"/>
</dbReference>
<name>A0A067RF41_ZOONE</name>
<dbReference type="InParanoid" id="A0A067RF41"/>
<feature type="domain" description="E3 ubiquitin-protein ligase DCST1-like C-terminal" evidence="9">
    <location>
        <begin position="664"/>
        <end position="711"/>
    </location>
</feature>
<evidence type="ECO:0000256" key="2">
    <source>
        <dbReference type="ARBA" id="ARBA00022692"/>
    </source>
</evidence>
<dbReference type="Pfam" id="PF26037">
    <property type="entry name" value="zf-RING_DCST1_C"/>
    <property type="match status" value="1"/>
</dbReference>
<accession>A0A067RF41</accession>
<dbReference type="STRING" id="136037.A0A067RF41"/>
<keyword evidence="3 7" id="KW-1133">Transmembrane helix</keyword>
<proteinExistence type="predicted"/>
<feature type="coiled-coil region" evidence="5">
    <location>
        <begin position="181"/>
        <end position="208"/>
    </location>
</feature>
<organism evidence="10 11">
    <name type="scientific">Zootermopsis nevadensis</name>
    <name type="common">Dampwood termite</name>
    <dbReference type="NCBI Taxonomy" id="136037"/>
    <lineage>
        <taxon>Eukaryota</taxon>
        <taxon>Metazoa</taxon>
        <taxon>Ecdysozoa</taxon>
        <taxon>Arthropoda</taxon>
        <taxon>Hexapoda</taxon>
        <taxon>Insecta</taxon>
        <taxon>Pterygota</taxon>
        <taxon>Neoptera</taxon>
        <taxon>Polyneoptera</taxon>
        <taxon>Dictyoptera</taxon>
        <taxon>Blattodea</taxon>
        <taxon>Blattoidea</taxon>
        <taxon>Termitoidae</taxon>
        <taxon>Termopsidae</taxon>
        <taxon>Zootermopsis</taxon>
    </lineage>
</organism>
<evidence type="ECO:0000259" key="9">
    <source>
        <dbReference type="Pfam" id="PF26037"/>
    </source>
</evidence>
<sequence length="841" mass="96884">MAFCMRFYKAYGTSRKLKRYKHEKDNAIRIQNGLLPVYTTSDKYHHWWSRCCLNIRYYLRRMFTLPPDSRLQHFCSKTCTEGTPHNFIAKSFLGFLGGLVLTHIIFTFFVLQLNFSIVGATLWCSVIGLILTMGLAFSHTVRATVLLLLPQLFSKHGRRALIAYAFVLALTGPTKNTLHNIQTLSESLACAQEKLKEAVEEIRDAIMKPFVTIKEAFRKVMKTIKTTIKKIKAAMGVVKRLTHSILQVMKSVSKWLGNIVNICNKDMGTPYQRCMRVFHDAVADCKANLGPVFRWLCVIAYIPSKVCYSVKILDFICVFVDFINENVVQVVKNKMHTFLANIHDAFSVSVEFKHSFHFETNQSVTMKDIAAGMVTEIQERTNKFLTFFDWMSFAFSLFFLIMIFKVIRYRLKFLKNDRFDNRFITADFRKIDLQRVKNDQETVLPLNRREDKMYITVQSVRLMASEKMKLTKSAVFLGITTFKLIIHMMIDYSLYWVLTIIRKHGSVQTSVEGSNMVGIHVQGEGMLADLYRSVVNVFEPIGAKMEIDTTPCLPNGIPPDTRCYIQIVTVISLCWLLVFLEPYGLRLQHVVMCYYHPDRARQRSVWLYNHILRSRGSFLKYARRQLRRKYGKGNDGITEEVGLMDRLRAQFHFLNIILGKSSQKMCIVCGKVFKEGDKEELIKCQTPNCSGLYCLSCYAEIMNICTICKEPTEYGDLSDVSLERDSSDDDSLNPQLGLRERKSKHTLMKAISNRKRLNDDELGLLHADAIENNNISSSSSEHSYSYQYDVDKDHNAGKPPLETQHSIRDVEAQQIFEPVSTQVFNESDSDKDDEISQDKKV</sequence>
<dbReference type="eggNOG" id="KOG3726">
    <property type="taxonomic scope" value="Eukaryota"/>
</dbReference>
<evidence type="ECO:0000256" key="3">
    <source>
        <dbReference type="ARBA" id="ARBA00022989"/>
    </source>
</evidence>
<evidence type="ECO:0000256" key="1">
    <source>
        <dbReference type="ARBA" id="ARBA00004141"/>
    </source>
</evidence>
<dbReference type="PANTHER" id="PTHR21041:SF9">
    <property type="entry name" value="DENDRITIC CELL-SPECIFIC TRANSMEMBRANE PROTEIN-LIKE DOMAIN-CONTAINING PROTEIN"/>
    <property type="match status" value="1"/>
</dbReference>
<evidence type="ECO:0000313" key="11">
    <source>
        <dbReference type="Proteomes" id="UP000027135"/>
    </source>
</evidence>
<feature type="region of interest" description="Disordered" evidence="6">
    <location>
        <begin position="817"/>
        <end position="841"/>
    </location>
</feature>
<comment type="subcellular location">
    <subcellularLocation>
        <location evidence="1">Membrane</location>
        <topology evidence="1">Multi-pass membrane protein</topology>
    </subcellularLocation>
</comment>
<evidence type="ECO:0000256" key="7">
    <source>
        <dbReference type="SAM" id="Phobius"/>
    </source>
</evidence>
<dbReference type="AlphaFoldDB" id="A0A067RF41"/>
<dbReference type="PANTHER" id="PTHR21041">
    <property type="entry name" value="DENDRITIC CELL-SPECIFIC TRANSMEMBRANE PROTEIN"/>
    <property type="match status" value="1"/>
</dbReference>
<keyword evidence="5" id="KW-0175">Coiled coil</keyword>
<reference evidence="10 11" key="1">
    <citation type="journal article" date="2014" name="Nat. Commun.">
        <title>Molecular traces of alternative social organization in a termite genome.</title>
        <authorList>
            <person name="Terrapon N."/>
            <person name="Li C."/>
            <person name="Robertson H.M."/>
            <person name="Ji L."/>
            <person name="Meng X."/>
            <person name="Booth W."/>
            <person name="Chen Z."/>
            <person name="Childers C.P."/>
            <person name="Glastad K.M."/>
            <person name="Gokhale K."/>
            <person name="Gowin J."/>
            <person name="Gronenberg W."/>
            <person name="Hermansen R.A."/>
            <person name="Hu H."/>
            <person name="Hunt B.G."/>
            <person name="Huylmans A.K."/>
            <person name="Khalil S.M."/>
            <person name="Mitchell R.D."/>
            <person name="Munoz-Torres M.C."/>
            <person name="Mustard J.A."/>
            <person name="Pan H."/>
            <person name="Reese J.T."/>
            <person name="Scharf M.E."/>
            <person name="Sun F."/>
            <person name="Vogel H."/>
            <person name="Xiao J."/>
            <person name="Yang W."/>
            <person name="Yang Z."/>
            <person name="Yang Z."/>
            <person name="Zhou J."/>
            <person name="Zhu J."/>
            <person name="Brent C.S."/>
            <person name="Elsik C.G."/>
            <person name="Goodisman M.A."/>
            <person name="Liberles D.A."/>
            <person name="Roe R.M."/>
            <person name="Vargo E.L."/>
            <person name="Vilcinskas A."/>
            <person name="Wang J."/>
            <person name="Bornberg-Bauer E."/>
            <person name="Korb J."/>
            <person name="Zhang G."/>
            <person name="Liebig J."/>
        </authorList>
    </citation>
    <scope>NUCLEOTIDE SEQUENCE [LARGE SCALE GENOMIC DNA]</scope>
    <source>
        <tissue evidence="10">Whole organism</tissue>
    </source>
</reference>
<dbReference type="GO" id="GO:0016020">
    <property type="term" value="C:membrane"/>
    <property type="evidence" value="ECO:0007669"/>
    <property type="project" value="UniProtKB-SubCell"/>
</dbReference>
<feature type="transmembrane region" description="Helical" evidence="7">
    <location>
        <begin position="387"/>
        <end position="407"/>
    </location>
</feature>
<dbReference type="Proteomes" id="UP000027135">
    <property type="component" value="Unassembled WGS sequence"/>
</dbReference>
<keyword evidence="4 7" id="KW-0472">Membrane</keyword>
<dbReference type="OrthoDB" id="6598372at2759"/>
<feature type="transmembrane region" description="Helical" evidence="7">
    <location>
        <begin position="117"/>
        <end position="149"/>
    </location>
</feature>
<keyword evidence="11" id="KW-1185">Reference proteome</keyword>
<protein>
    <submittedName>
        <fullName evidence="10">DC-STAMP domain-containing protein 2</fullName>
    </submittedName>
</protein>
<gene>
    <name evidence="10" type="ORF">L798_07870</name>
</gene>
<evidence type="ECO:0000313" key="10">
    <source>
        <dbReference type="EMBL" id="KDR17607.1"/>
    </source>
</evidence>
<evidence type="ECO:0000256" key="6">
    <source>
        <dbReference type="SAM" id="MobiDB-lite"/>
    </source>
</evidence>
<feature type="domain" description="Dendritic cell-specific transmembrane protein-like" evidence="8">
    <location>
        <begin position="419"/>
        <end position="608"/>
    </location>
</feature>
<keyword evidence="2 7" id="KW-0812">Transmembrane</keyword>
<dbReference type="Pfam" id="PF26039">
    <property type="entry name" value="Dcst2"/>
    <property type="match status" value="1"/>
</dbReference>
<evidence type="ECO:0000256" key="5">
    <source>
        <dbReference type="SAM" id="Coils"/>
    </source>
</evidence>
<dbReference type="Pfam" id="PF07782">
    <property type="entry name" value="DC_STAMP"/>
    <property type="match status" value="1"/>
</dbReference>
<evidence type="ECO:0000259" key="8">
    <source>
        <dbReference type="Pfam" id="PF07782"/>
    </source>
</evidence>
<feature type="region of interest" description="Disordered" evidence="6">
    <location>
        <begin position="719"/>
        <end position="739"/>
    </location>
</feature>
<feature type="transmembrane region" description="Helical" evidence="7">
    <location>
        <begin position="92"/>
        <end position="111"/>
    </location>
</feature>